<dbReference type="EMBL" id="JBFXLQ010000036">
    <property type="protein sequence ID" value="KAL2864960.1"/>
    <property type="molecule type" value="Genomic_DNA"/>
</dbReference>
<feature type="domain" description="RNB" evidence="1">
    <location>
        <begin position="546"/>
        <end position="892"/>
    </location>
</feature>
<dbReference type="PANTHER" id="PTHR23355:SF65">
    <property type="entry name" value="EXORIBONUCLEASE CYT-4, PUTATIVE (AFU_ORTHOLOGUE AFUA_7G01550)-RELATED"/>
    <property type="match status" value="1"/>
</dbReference>
<dbReference type="InterPro" id="IPR050180">
    <property type="entry name" value="RNR_Ribonuclease"/>
</dbReference>
<dbReference type="GeneID" id="98144811"/>
<dbReference type="PANTHER" id="PTHR23355">
    <property type="entry name" value="RIBONUCLEASE"/>
    <property type="match status" value="1"/>
</dbReference>
<evidence type="ECO:0000313" key="3">
    <source>
        <dbReference type="Proteomes" id="UP001610432"/>
    </source>
</evidence>
<dbReference type="Proteomes" id="UP001610432">
    <property type="component" value="Unassembled WGS sequence"/>
</dbReference>
<keyword evidence="3" id="KW-1185">Reference proteome</keyword>
<accession>A0ABR4LKB2</accession>
<protein>
    <recommendedName>
        <fullName evidence="1">RNB domain-containing protein</fullName>
    </recommendedName>
</protein>
<name>A0ABR4LKB2_9EURO</name>
<sequence>MLLNIPSALAPRRVTYLGRSLKLRRYGSSTFASARIGSGQRLKRGLVGPLSLRHLSTGSDNVSTKEDLLRTPTVIEDIRLKSEFEENGNIRDYLRKWQKVNPNVLDPVGGPEGLNKSQSWAGNMVNDNMNHFDVGGDIARMTGEEMSDFANIADEEEGTHTYLEPGDLVAITSNDEMLRLAIYVRSVFKQQQVYTERGKWRIVHGRDLDFVVKGFVSREAVSCLHPYFPDRLATKTAEMQSSIEGGVPREVGADLLKKMSDFGSQVQELYRANAPRFDHIYDIVAAEEEHLPMTLEELACKALEIEREHLNDVILYAVHRALRQNPFLIENDRSSLFTNHYAIIPARVSAILETVATWAREHQEYLVRAMTGRDVKELKDHPIQKFVQKAQRLIRLNRKVRSPTTVAAIGPTSHRFQAGQDGNPTVYREMLTEKFTFDDRMIIKFLQLWCIPPRRMTSSTLRSTGSHILRATRMYNTMELSSGFAPMFLQEIGVFMPWENLHLLDQDLALPGHGLASSSDSMWRDVQKASKDIRVDDVGDKMKDMRRDWGELPVYCIDDVGAEEIDDGVSLERIPGSDDTFWIRAHIANPTAFISQQDKIIQYAASRMQTLYAPERTYPMFPKSLTQDHFSLASGRPTLTFSAKVNLNGEVLDTDVTNGIVRNVVYLTHDKLRSLFNSGENEFMPPLTVGGQFTNYRSRPGLRDTLSPQDEDTFRTLRQLMLAFREYRRRNGAMDWPLPPETSISVSVGSVPMEPSKIDAQTGRYVLGDPIIQVHPKKLDPHEVPDMTKRYLVSTLMNLACWVSARWCAERNIPAVYDGTYYHPEYPRLTNENISEYGGDGWLKYAPPKGVSSSRPLHHTALGLDAYIKSTSPLRRYTDVLAHYQIEAAIRFEHEHGRRLDGTTSDISALPFTHDDVENYISGSRWKRNRLRICERNSKQYWGCMFLFRAFYFNECELPDSFECIVHMRGDQTSMAGTQLQDGYFGAIASLGLRCHITAPPDLGDINILTVVDAKITGVNVARGLVAMQATRVVKPFKRVGEWA</sequence>
<dbReference type="InterPro" id="IPR056624">
    <property type="entry name" value="WH_CYT4"/>
</dbReference>
<dbReference type="InterPro" id="IPR012340">
    <property type="entry name" value="NA-bd_OB-fold"/>
</dbReference>
<evidence type="ECO:0000259" key="1">
    <source>
        <dbReference type="SMART" id="SM00955"/>
    </source>
</evidence>
<dbReference type="SMART" id="SM00955">
    <property type="entry name" value="RNB"/>
    <property type="match status" value="1"/>
</dbReference>
<dbReference type="InterPro" id="IPR056625">
    <property type="entry name" value="SH3_CYT4"/>
</dbReference>
<dbReference type="Pfam" id="PF00773">
    <property type="entry name" value="RNB"/>
    <property type="match status" value="1"/>
</dbReference>
<reference evidence="2 3" key="1">
    <citation type="submission" date="2024-07" db="EMBL/GenBank/DDBJ databases">
        <title>Section-level genome sequencing and comparative genomics of Aspergillus sections Usti and Cavernicolus.</title>
        <authorList>
            <consortium name="Lawrence Berkeley National Laboratory"/>
            <person name="Nybo J.L."/>
            <person name="Vesth T.C."/>
            <person name="Theobald S."/>
            <person name="Frisvad J.C."/>
            <person name="Larsen T.O."/>
            <person name="Kjaerboelling I."/>
            <person name="Rothschild-Mancinelli K."/>
            <person name="Lyhne E.K."/>
            <person name="Kogle M.E."/>
            <person name="Barry K."/>
            <person name="Clum A."/>
            <person name="Na H."/>
            <person name="Ledsgaard L."/>
            <person name="Lin J."/>
            <person name="Lipzen A."/>
            <person name="Kuo A."/>
            <person name="Riley R."/>
            <person name="Mondo S."/>
            <person name="Labutti K."/>
            <person name="Haridas S."/>
            <person name="Pangalinan J."/>
            <person name="Salamov A.A."/>
            <person name="Simmons B.A."/>
            <person name="Magnuson J.K."/>
            <person name="Chen J."/>
            <person name="Drula E."/>
            <person name="Henrissat B."/>
            <person name="Wiebenga A."/>
            <person name="Lubbers R.J."/>
            <person name="Gomes A.C."/>
            <person name="Macurrencykelacurrency M.R."/>
            <person name="Stajich J."/>
            <person name="Grigoriev I.V."/>
            <person name="Mortensen U.H."/>
            <person name="De Vries R.P."/>
            <person name="Baker S.E."/>
            <person name="Andersen M.R."/>
        </authorList>
    </citation>
    <scope>NUCLEOTIDE SEQUENCE [LARGE SCALE GENOMIC DNA]</scope>
    <source>
        <strain evidence="2 3">CBS 449.75</strain>
    </source>
</reference>
<organism evidence="2 3">
    <name type="scientific">Aspergillus lucknowensis</name>
    <dbReference type="NCBI Taxonomy" id="176173"/>
    <lineage>
        <taxon>Eukaryota</taxon>
        <taxon>Fungi</taxon>
        <taxon>Dikarya</taxon>
        <taxon>Ascomycota</taxon>
        <taxon>Pezizomycotina</taxon>
        <taxon>Eurotiomycetes</taxon>
        <taxon>Eurotiomycetidae</taxon>
        <taxon>Eurotiales</taxon>
        <taxon>Aspergillaceae</taxon>
        <taxon>Aspergillus</taxon>
        <taxon>Aspergillus subgen. Nidulantes</taxon>
    </lineage>
</organism>
<dbReference type="InterPro" id="IPR001900">
    <property type="entry name" value="RNase_II/R"/>
</dbReference>
<dbReference type="RefSeq" id="XP_070883939.1">
    <property type="nucleotide sequence ID" value="XM_071029739.1"/>
</dbReference>
<dbReference type="Pfam" id="PF23216">
    <property type="entry name" value="WHD_CYT4"/>
    <property type="match status" value="1"/>
</dbReference>
<dbReference type="Pfam" id="PF23214">
    <property type="entry name" value="SH3_CYT4"/>
    <property type="match status" value="1"/>
</dbReference>
<comment type="caution">
    <text evidence="2">The sequence shown here is derived from an EMBL/GenBank/DDBJ whole genome shotgun (WGS) entry which is preliminary data.</text>
</comment>
<evidence type="ECO:0000313" key="2">
    <source>
        <dbReference type="EMBL" id="KAL2864960.1"/>
    </source>
</evidence>
<dbReference type="SUPFAM" id="SSF50249">
    <property type="entry name" value="Nucleic acid-binding proteins"/>
    <property type="match status" value="1"/>
</dbReference>
<proteinExistence type="predicted"/>
<gene>
    <name evidence="2" type="ORF">BJX67DRAFT_360202</name>
</gene>